<gene>
    <name evidence="2" type="ORF">CHS0354_030529</name>
</gene>
<organism evidence="2 3">
    <name type="scientific">Potamilus streckersoni</name>
    <dbReference type="NCBI Taxonomy" id="2493646"/>
    <lineage>
        <taxon>Eukaryota</taxon>
        <taxon>Metazoa</taxon>
        <taxon>Spiralia</taxon>
        <taxon>Lophotrochozoa</taxon>
        <taxon>Mollusca</taxon>
        <taxon>Bivalvia</taxon>
        <taxon>Autobranchia</taxon>
        <taxon>Heteroconchia</taxon>
        <taxon>Palaeoheterodonta</taxon>
        <taxon>Unionida</taxon>
        <taxon>Unionoidea</taxon>
        <taxon>Unionidae</taxon>
        <taxon>Ambleminae</taxon>
        <taxon>Lampsilini</taxon>
        <taxon>Potamilus</taxon>
    </lineage>
</organism>
<dbReference type="EMBL" id="JAEAOA010001813">
    <property type="protein sequence ID" value="KAK3577247.1"/>
    <property type="molecule type" value="Genomic_DNA"/>
</dbReference>
<name>A0AAE0VHN4_9BIVA</name>
<keyword evidence="3" id="KW-1185">Reference proteome</keyword>
<comment type="caution">
    <text evidence="2">The sequence shown here is derived from an EMBL/GenBank/DDBJ whole genome shotgun (WGS) entry which is preliminary data.</text>
</comment>
<dbReference type="AlphaFoldDB" id="A0AAE0VHN4"/>
<feature type="compositionally biased region" description="Basic and acidic residues" evidence="1">
    <location>
        <begin position="203"/>
        <end position="215"/>
    </location>
</feature>
<feature type="compositionally biased region" description="Polar residues" evidence="1">
    <location>
        <begin position="220"/>
        <end position="234"/>
    </location>
</feature>
<proteinExistence type="predicted"/>
<dbReference type="Proteomes" id="UP001195483">
    <property type="component" value="Unassembled WGS sequence"/>
</dbReference>
<protein>
    <submittedName>
        <fullName evidence="2">Uncharacterized protein</fullName>
    </submittedName>
</protein>
<sequence>MARANAKMDKLQGRKFKRYFSMEMKLTNQERILLVYRRPGVQMLDLTNFTNAERPRPAYWGFPKVLTGIRIVTLSELDAKKMPVNFYVMGFLVKTWPSEEKMVHNRERHNAPKKEHICSESPENASYCRRRTGTTRDVRGGENSRKKIRITIMGKVAEVKSTTMSYSLDSNQDSLPKDTKGWKNASQTSSAERRPKARAVKLQMEKEMKNKESQHVRNKANLSGSEEQTPGNNF</sequence>
<evidence type="ECO:0000256" key="1">
    <source>
        <dbReference type="SAM" id="MobiDB-lite"/>
    </source>
</evidence>
<evidence type="ECO:0000313" key="2">
    <source>
        <dbReference type="EMBL" id="KAK3577247.1"/>
    </source>
</evidence>
<accession>A0AAE0VHN4</accession>
<reference evidence="2" key="2">
    <citation type="journal article" date="2021" name="Genome Biol. Evol.">
        <title>Developing a high-quality reference genome for a parasitic bivalve with doubly uniparental inheritance (Bivalvia: Unionida).</title>
        <authorList>
            <person name="Smith C.H."/>
        </authorList>
    </citation>
    <scope>NUCLEOTIDE SEQUENCE</scope>
    <source>
        <strain evidence="2">CHS0354</strain>
        <tissue evidence="2">Mantle</tissue>
    </source>
</reference>
<feature type="region of interest" description="Disordered" evidence="1">
    <location>
        <begin position="166"/>
        <end position="234"/>
    </location>
</feature>
<reference evidence="2" key="3">
    <citation type="submission" date="2023-05" db="EMBL/GenBank/DDBJ databases">
        <authorList>
            <person name="Smith C.H."/>
        </authorList>
    </citation>
    <scope>NUCLEOTIDE SEQUENCE</scope>
    <source>
        <strain evidence="2">CHS0354</strain>
        <tissue evidence="2">Mantle</tissue>
    </source>
</reference>
<reference evidence="2" key="1">
    <citation type="journal article" date="2021" name="Genome Biol. Evol.">
        <title>A High-Quality Reference Genome for a Parasitic Bivalve with Doubly Uniparental Inheritance (Bivalvia: Unionida).</title>
        <authorList>
            <person name="Smith C.H."/>
        </authorList>
    </citation>
    <scope>NUCLEOTIDE SEQUENCE</scope>
    <source>
        <strain evidence="2">CHS0354</strain>
    </source>
</reference>
<evidence type="ECO:0000313" key="3">
    <source>
        <dbReference type="Proteomes" id="UP001195483"/>
    </source>
</evidence>